<evidence type="ECO:0000256" key="3">
    <source>
        <dbReference type="ARBA" id="ARBA00023306"/>
    </source>
</evidence>
<organism evidence="6 7">
    <name type="scientific">Citrus sinensis</name>
    <name type="common">Sweet orange</name>
    <name type="synonym">Citrus aurantium var. sinensis</name>
    <dbReference type="NCBI Taxonomy" id="2711"/>
    <lineage>
        <taxon>Eukaryota</taxon>
        <taxon>Viridiplantae</taxon>
        <taxon>Streptophyta</taxon>
        <taxon>Embryophyta</taxon>
        <taxon>Tracheophyta</taxon>
        <taxon>Spermatophyta</taxon>
        <taxon>Magnoliopsida</taxon>
        <taxon>eudicotyledons</taxon>
        <taxon>Gunneridae</taxon>
        <taxon>Pentapetalae</taxon>
        <taxon>rosids</taxon>
        <taxon>malvids</taxon>
        <taxon>Sapindales</taxon>
        <taxon>Rutaceae</taxon>
        <taxon>Aurantioideae</taxon>
        <taxon>Citrus</taxon>
    </lineage>
</organism>
<evidence type="ECO:0000256" key="1">
    <source>
        <dbReference type="ARBA" id="ARBA00022618"/>
    </source>
</evidence>
<dbReference type="CDD" id="cd20544">
    <property type="entry name" value="CYCLIN_AtCycD-like_rpt2"/>
    <property type="match status" value="1"/>
</dbReference>
<dbReference type="Pfam" id="PF02984">
    <property type="entry name" value="Cyclin_C"/>
    <property type="match status" value="1"/>
</dbReference>
<feature type="region of interest" description="Disordered" evidence="4">
    <location>
        <begin position="242"/>
        <end position="284"/>
    </location>
</feature>
<evidence type="ECO:0000313" key="6">
    <source>
        <dbReference type="EMBL" id="KDO81515.1"/>
    </source>
</evidence>
<dbReference type="SMR" id="A0A067GS52"/>
<feature type="compositionally biased region" description="Basic and acidic residues" evidence="4">
    <location>
        <begin position="271"/>
        <end position="284"/>
    </location>
</feature>
<evidence type="ECO:0000313" key="7">
    <source>
        <dbReference type="Proteomes" id="UP000027120"/>
    </source>
</evidence>
<evidence type="ECO:0000256" key="2">
    <source>
        <dbReference type="ARBA" id="ARBA00023127"/>
    </source>
</evidence>
<keyword evidence="7" id="KW-1185">Reference proteome</keyword>
<name>A0A067GS52_CITSI</name>
<dbReference type="InterPro" id="IPR048258">
    <property type="entry name" value="Cyclins_cyclin-box"/>
</dbReference>
<dbReference type="InterPro" id="IPR039361">
    <property type="entry name" value="Cyclin"/>
</dbReference>
<dbReference type="InterPro" id="IPR036915">
    <property type="entry name" value="Cyclin-like_sf"/>
</dbReference>
<dbReference type="STRING" id="2711.A0A067GS52"/>
<feature type="domain" description="Cyclin C-terminal" evidence="5">
    <location>
        <begin position="147"/>
        <end position="258"/>
    </location>
</feature>
<evidence type="ECO:0000256" key="4">
    <source>
        <dbReference type="SAM" id="MobiDB-lite"/>
    </source>
</evidence>
<keyword evidence="3" id="KW-0131">Cell cycle</keyword>
<proteinExistence type="predicted"/>
<dbReference type="PROSITE" id="PS00292">
    <property type="entry name" value="CYCLINS"/>
    <property type="match status" value="1"/>
</dbReference>
<dbReference type="GO" id="GO:0051301">
    <property type="term" value="P:cell division"/>
    <property type="evidence" value="ECO:0007669"/>
    <property type="project" value="UniProtKB-KW"/>
</dbReference>
<accession>A0A067GS52</accession>
<dbReference type="SUPFAM" id="SSF47954">
    <property type="entry name" value="Cyclin-like"/>
    <property type="match status" value="1"/>
</dbReference>
<dbReference type="GO" id="GO:0000307">
    <property type="term" value="C:cyclin-dependent protein kinase holoenzyme complex"/>
    <property type="evidence" value="ECO:0000318"/>
    <property type="project" value="GO_Central"/>
</dbReference>
<evidence type="ECO:0000259" key="5">
    <source>
        <dbReference type="SMART" id="SM01332"/>
    </source>
</evidence>
<dbReference type="Pfam" id="PF00134">
    <property type="entry name" value="Cyclin_N"/>
    <property type="match status" value="1"/>
</dbReference>
<dbReference type="SMART" id="SM01332">
    <property type="entry name" value="Cyclin_C"/>
    <property type="match status" value="1"/>
</dbReference>
<dbReference type="GO" id="GO:0005634">
    <property type="term" value="C:nucleus"/>
    <property type="evidence" value="ECO:0000318"/>
    <property type="project" value="GO_Central"/>
</dbReference>
<dbReference type="GO" id="GO:0000082">
    <property type="term" value="P:G1/S transition of mitotic cell cycle"/>
    <property type="evidence" value="ECO:0000318"/>
    <property type="project" value="GO_Central"/>
</dbReference>
<keyword evidence="1" id="KW-0132">Cell division</keyword>
<reference evidence="6 7" key="1">
    <citation type="submission" date="2014-04" db="EMBL/GenBank/DDBJ databases">
        <authorList>
            <consortium name="International Citrus Genome Consortium"/>
            <person name="Gmitter F."/>
            <person name="Chen C."/>
            <person name="Farmerie W."/>
            <person name="Harkins T."/>
            <person name="Desany B."/>
            <person name="Mohiuddin M."/>
            <person name="Kodira C."/>
            <person name="Borodovsky M."/>
            <person name="Lomsadze A."/>
            <person name="Burns P."/>
            <person name="Jenkins J."/>
            <person name="Prochnik S."/>
            <person name="Shu S."/>
            <person name="Chapman J."/>
            <person name="Pitluck S."/>
            <person name="Schmutz J."/>
            <person name="Rokhsar D."/>
        </authorList>
    </citation>
    <scope>NUCLEOTIDE SEQUENCE</scope>
</reference>
<protein>
    <recommendedName>
        <fullName evidence="5">Cyclin C-terminal domain-containing protein</fullName>
    </recommendedName>
</protein>
<dbReference type="EMBL" id="KK784876">
    <property type="protein sequence ID" value="KDO81515.1"/>
    <property type="molecule type" value="Genomic_DNA"/>
</dbReference>
<dbReference type="InterPro" id="IPR004367">
    <property type="entry name" value="Cyclin_C-dom"/>
</dbReference>
<gene>
    <name evidence="6" type="ORF">CISIN_1g046440mg</name>
</gene>
<dbReference type="GO" id="GO:0016538">
    <property type="term" value="F:cyclin-dependent protein serine/threonine kinase regulator activity"/>
    <property type="evidence" value="ECO:0000318"/>
    <property type="project" value="GO_Central"/>
</dbReference>
<dbReference type="Gene3D" id="1.10.472.10">
    <property type="entry name" value="Cyclin-like"/>
    <property type="match status" value="2"/>
</dbReference>
<dbReference type="Proteomes" id="UP000027120">
    <property type="component" value="Unassembled WGS sequence"/>
</dbReference>
<dbReference type="GO" id="GO:0005737">
    <property type="term" value="C:cytoplasm"/>
    <property type="evidence" value="ECO:0000318"/>
    <property type="project" value="GO_Central"/>
</dbReference>
<sequence>MDHDDSLSGLLCPESKTCLDEDSAVLDVEDEDEYVNTLGDKEISFGFKRGETDKSVMLSDDIKCARLEAIAWILNTRAVFGFRPKTAYLSVTYLDRFLSTRFIDSDKLWAIKLLSVACVSVAAKMEECNSENGAHVINNNGLENGINHSISFLHHFIRKFCKDSSPSNVLPRTVALILAIMREINLMEHRPSAIAVAATLVAFDQKLTRQALESCCGFLEVGDVSTCYSIMQKLEMEKYKTPDPSATHFGTANVSSSAVSSKRKRLTFNDSDQRSDGPNEKRLR</sequence>
<dbReference type="PANTHER" id="PTHR10177">
    <property type="entry name" value="CYCLINS"/>
    <property type="match status" value="1"/>
</dbReference>
<dbReference type="InterPro" id="IPR006671">
    <property type="entry name" value="Cyclin_N"/>
</dbReference>
<keyword evidence="2" id="KW-0195">Cyclin</keyword>
<dbReference type="AlphaFoldDB" id="A0A067GS52"/>